<dbReference type="GO" id="GO:0005737">
    <property type="term" value="C:cytoplasm"/>
    <property type="evidence" value="ECO:0007669"/>
    <property type="project" value="UniProtKB-SubCell"/>
</dbReference>
<dbReference type="InterPro" id="IPR051105">
    <property type="entry name" value="WWC/KIBRA_Hippo_Reg"/>
</dbReference>
<dbReference type="InterPro" id="IPR035892">
    <property type="entry name" value="C2_domain_sf"/>
</dbReference>
<feature type="compositionally biased region" description="Low complexity" evidence="8">
    <location>
        <begin position="533"/>
        <end position="545"/>
    </location>
</feature>
<sequence>MPRKELPLPDGWEEARDFDGKVYYIDHINQCTSWIDPRDRQTKPLTFADCIGDELPVGWEEAYDPVVGAYYVDHNTKSTQLEDPRAQWQREQEAMLRDYLAVASDALSAQKEIYQVKEQRLRLAQQEYRQLNDAWRDKSTSQTSLNSRSSSSSKYDPDILKAEISTAKSRVNKLKRDLACMKQELLYKEQGFETLKEIDQKVSNSPSGYRLQEAQAILSEVRSIRDAISSGEKEKQELMQKLAVLKDGFRLDSGSQQELWGSSTSLANSDLSVPRLYSDASSQTDIPAEVSPDNKLAEKVRVSLKYEEAKRRIATIEVQIAKLDSEAWPGLLDPERDRLILINEKEELLKELQYISPRQRLQPNDAEKLESEKKRLERDLQAARDNQSKALTERLRLHCKRNKLVRELEENVRLATMLHTQLKSLSASTLSCSSGSSRGSLTSSRGSLATTSSLGSTSSLSFTDIYLEQPELADPDFQNKLDSLLQEGVQGGYRPSSSITTIHEHEVVTGSGTKDPSRIQALKLSETPRSMNSLSPRSSLSSLSPPCSPLVTDATFLSGETFAGQSGADGDYNYTSNYLFISLLLVFLGSASELRGTGAGPKKIGVTSAVSDESVAGDSGVYEPSERKYEGFTFEVVGLSSYCYAFIFPGLALCFRNLKLQYVRVAVLPCVEATRCLFRTRSSPPRDAVEFNEVFGMQISHSALRQKTLRVDVCDTGKSGHEECLAGAQISLADVSCSEEKCTKWYNLLSRVYLPEVSRSPASGPEMSRASFPLQFHSKLILLILRPRYRCGSLLQVNKETSMDSLPSLHHCSVVRPKERRPDVRQQNPFMRGNTIIRSKTFSPGPQSQYICRINRSDSDSSTLSKKSPFVRNASERRSMRMKRPPVPVKGLDGLLRTSLDLELDLQVSRTRQARLAQELRVLRELKTQLEKARQQGQKELPAWVQEDERFRLLLRQAEKQVNLPPSVQASRGASVHVLHGEISVCVLKMAFFTRAKTCIPDLPADDV</sequence>
<evidence type="ECO:0000256" key="8">
    <source>
        <dbReference type="SAM" id="MobiDB-lite"/>
    </source>
</evidence>
<evidence type="ECO:0000256" key="4">
    <source>
        <dbReference type="ARBA" id="ARBA00023015"/>
    </source>
</evidence>
<feature type="region of interest" description="Disordered" evidence="8">
    <location>
        <begin position="134"/>
        <end position="156"/>
    </location>
</feature>
<dbReference type="SMART" id="SM00456">
    <property type="entry name" value="WW"/>
    <property type="match status" value="2"/>
</dbReference>
<reference evidence="10" key="1">
    <citation type="submission" date="2018-05" db="EMBL/GenBank/DDBJ databases">
        <authorList>
            <person name="Datahose"/>
        </authorList>
    </citation>
    <scope>NUCLEOTIDE SEQUENCE</scope>
</reference>
<evidence type="ECO:0000256" key="7">
    <source>
        <dbReference type="SAM" id="Coils"/>
    </source>
</evidence>
<dbReference type="GO" id="GO:0060090">
    <property type="term" value="F:molecular adaptor activity"/>
    <property type="evidence" value="ECO:0007669"/>
    <property type="project" value="TreeGrafter"/>
</dbReference>
<feature type="domain" description="WW" evidence="9">
    <location>
        <begin position="6"/>
        <end position="39"/>
    </location>
</feature>
<evidence type="ECO:0000256" key="2">
    <source>
        <dbReference type="ARBA" id="ARBA00022490"/>
    </source>
</evidence>
<dbReference type="PANTHER" id="PTHR14791:SF22">
    <property type="entry name" value="PROTEIN KIBRA"/>
    <property type="match status" value="1"/>
</dbReference>
<dbReference type="Gene3D" id="2.60.40.150">
    <property type="entry name" value="C2 domain"/>
    <property type="match status" value="1"/>
</dbReference>
<comment type="subcellular location">
    <subcellularLocation>
        <location evidence="1">Cytoplasm</location>
    </subcellularLocation>
</comment>
<dbReference type="InterPro" id="IPR000008">
    <property type="entry name" value="C2_dom"/>
</dbReference>
<dbReference type="AlphaFoldDB" id="A0AAX7VGS0"/>
<dbReference type="FunFam" id="2.20.70.10:FF:000001">
    <property type="entry name" value="Membrane-associated guanylate kinase, WW and PDZ domain-containing protein 1"/>
    <property type="match status" value="1"/>
</dbReference>
<dbReference type="Pfam" id="PF25802">
    <property type="entry name" value="WWC1"/>
    <property type="match status" value="1"/>
</dbReference>
<dbReference type="Gene3D" id="2.20.70.10">
    <property type="match status" value="2"/>
</dbReference>
<evidence type="ECO:0000256" key="5">
    <source>
        <dbReference type="ARBA" id="ARBA00023054"/>
    </source>
</evidence>
<keyword evidence="6" id="KW-0804">Transcription</keyword>
<accession>A0AAX7VGS0</accession>
<name>A0AAX7VGS0_ASTCA</name>
<evidence type="ECO:0000256" key="1">
    <source>
        <dbReference type="ARBA" id="ARBA00004496"/>
    </source>
</evidence>
<dbReference type="Proteomes" id="UP000265100">
    <property type="component" value="Chromosome 10"/>
</dbReference>
<dbReference type="PANTHER" id="PTHR14791">
    <property type="entry name" value="BOMB/KIRA PROTEINS"/>
    <property type="match status" value="1"/>
</dbReference>
<dbReference type="InterPro" id="IPR001202">
    <property type="entry name" value="WW_dom"/>
</dbReference>
<dbReference type="PROSITE" id="PS01159">
    <property type="entry name" value="WW_DOMAIN_1"/>
    <property type="match status" value="1"/>
</dbReference>
<reference evidence="10" key="3">
    <citation type="submission" date="2025-09" db="UniProtKB">
        <authorList>
            <consortium name="Ensembl"/>
        </authorList>
    </citation>
    <scope>IDENTIFICATION</scope>
</reference>
<dbReference type="Pfam" id="PF00397">
    <property type="entry name" value="WW"/>
    <property type="match status" value="2"/>
</dbReference>
<dbReference type="InterPro" id="IPR057747">
    <property type="entry name" value="WWC1_hairpin"/>
</dbReference>
<dbReference type="GO" id="GO:0035330">
    <property type="term" value="P:regulation of hippo signaling"/>
    <property type="evidence" value="ECO:0007669"/>
    <property type="project" value="TreeGrafter"/>
</dbReference>
<feature type="region of interest" description="Disordered" evidence="8">
    <location>
        <begin position="429"/>
        <end position="457"/>
    </location>
</feature>
<evidence type="ECO:0000256" key="6">
    <source>
        <dbReference type="ARBA" id="ARBA00023163"/>
    </source>
</evidence>
<dbReference type="Pfam" id="PF00168">
    <property type="entry name" value="C2"/>
    <property type="match status" value="1"/>
</dbReference>
<evidence type="ECO:0000256" key="3">
    <source>
        <dbReference type="ARBA" id="ARBA00022737"/>
    </source>
</evidence>
<keyword evidence="11" id="KW-1185">Reference proteome</keyword>
<dbReference type="InterPro" id="IPR036020">
    <property type="entry name" value="WW_dom_sf"/>
</dbReference>
<dbReference type="GO" id="GO:0016477">
    <property type="term" value="P:cell migration"/>
    <property type="evidence" value="ECO:0007669"/>
    <property type="project" value="TreeGrafter"/>
</dbReference>
<dbReference type="GO" id="GO:0006355">
    <property type="term" value="P:regulation of DNA-templated transcription"/>
    <property type="evidence" value="ECO:0007669"/>
    <property type="project" value="TreeGrafter"/>
</dbReference>
<dbReference type="FunFam" id="2.20.70.10:FF:000041">
    <property type="entry name" value="WW and C2 domain containing 1"/>
    <property type="match status" value="1"/>
</dbReference>
<evidence type="ECO:0000259" key="9">
    <source>
        <dbReference type="PROSITE" id="PS50020"/>
    </source>
</evidence>
<dbReference type="PROSITE" id="PS50020">
    <property type="entry name" value="WW_DOMAIN_2"/>
    <property type="match status" value="2"/>
</dbReference>
<reference evidence="10" key="2">
    <citation type="submission" date="2025-08" db="UniProtKB">
        <authorList>
            <consortium name="Ensembl"/>
        </authorList>
    </citation>
    <scope>IDENTIFICATION</scope>
</reference>
<feature type="region of interest" description="Disordered" evidence="8">
    <location>
        <begin position="857"/>
        <end position="890"/>
    </location>
</feature>
<dbReference type="SUPFAM" id="SSF51045">
    <property type="entry name" value="WW domain"/>
    <property type="match status" value="2"/>
</dbReference>
<evidence type="ECO:0000313" key="11">
    <source>
        <dbReference type="Proteomes" id="UP000265100"/>
    </source>
</evidence>
<protein>
    <recommendedName>
        <fullName evidence="9">WW domain-containing protein</fullName>
    </recommendedName>
</protein>
<feature type="region of interest" description="Disordered" evidence="8">
    <location>
        <begin position="527"/>
        <end position="546"/>
    </location>
</feature>
<feature type="coiled-coil region" evidence="7">
    <location>
        <begin position="107"/>
        <end position="134"/>
    </location>
</feature>
<dbReference type="Ensembl" id="ENSACLT00000088506.1">
    <property type="protein sequence ID" value="ENSACLP00000081813.1"/>
    <property type="gene ID" value="ENSACLG00000025210.2"/>
</dbReference>
<dbReference type="CDD" id="cd00201">
    <property type="entry name" value="WW"/>
    <property type="match status" value="2"/>
</dbReference>
<feature type="coiled-coil region" evidence="7">
    <location>
        <begin position="366"/>
        <end position="393"/>
    </location>
</feature>
<proteinExistence type="predicted"/>
<dbReference type="SUPFAM" id="SSF49562">
    <property type="entry name" value="C2 domain (Calcium/lipid-binding domain, CaLB)"/>
    <property type="match status" value="1"/>
</dbReference>
<evidence type="ECO:0000313" key="10">
    <source>
        <dbReference type="Ensembl" id="ENSACLP00000081813.1"/>
    </source>
</evidence>
<gene>
    <name evidence="10" type="primary">WWC1</name>
</gene>
<keyword evidence="5 7" id="KW-0175">Coiled coil</keyword>
<feature type="domain" description="WW" evidence="9">
    <location>
        <begin position="53"/>
        <end position="86"/>
    </location>
</feature>
<keyword evidence="3" id="KW-0677">Repeat</keyword>
<dbReference type="GeneTree" id="ENSGT00410000025556"/>
<feature type="compositionally biased region" description="Low complexity" evidence="8">
    <location>
        <begin position="140"/>
        <end position="153"/>
    </location>
</feature>
<keyword evidence="4" id="KW-0805">Transcription regulation</keyword>
<dbReference type="GO" id="GO:0046621">
    <property type="term" value="P:negative regulation of organ growth"/>
    <property type="evidence" value="ECO:0007669"/>
    <property type="project" value="TreeGrafter"/>
</dbReference>
<organism evidence="10 11">
    <name type="scientific">Astatotilapia calliptera</name>
    <name type="common">Eastern happy</name>
    <name type="synonym">Chromis callipterus</name>
    <dbReference type="NCBI Taxonomy" id="8154"/>
    <lineage>
        <taxon>Eukaryota</taxon>
        <taxon>Metazoa</taxon>
        <taxon>Chordata</taxon>
        <taxon>Craniata</taxon>
        <taxon>Vertebrata</taxon>
        <taxon>Euteleostomi</taxon>
        <taxon>Actinopterygii</taxon>
        <taxon>Neopterygii</taxon>
        <taxon>Teleostei</taxon>
        <taxon>Neoteleostei</taxon>
        <taxon>Acanthomorphata</taxon>
        <taxon>Ovalentaria</taxon>
        <taxon>Cichlomorphae</taxon>
        <taxon>Cichliformes</taxon>
        <taxon>Cichlidae</taxon>
        <taxon>African cichlids</taxon>
        <taxon>Pseudocrenilabrinae</taxon>
        <taxon>Haplochromini</taxon>
        <taxon>Astatotilapia</taxon>
    </lineage>
</organism>
<dbReference type="GO" id="GO:0019900">
    <property type="term" value="F:kinase binding"/>
    <property type="evidence" value="ECO:0007669"/>
    <property type="project" value="TreeGrafter"/>
</dbReference>
<keyword evidence="2" id="KW-0963">Cytoplasm</keyword>
<feature type="coiled-coil region" evidence="7">
    <location>
        <begin position="913"/>
        <end position="940"/>
    </location>
</feature>